<accession>K6DAV3</accession>
<dbReference type="Proteomes" id="UP000006316">
    <property type="component" value="Unassembled WGS sequence"/>
</dbReference>
<organism evidence="1 2">
    <name type="scientific">Neobacillus bataviensis LMG 21833</name>
    <dbReference type="NCBI Taxonomy" id="1117379"/>
    <lineage>
        <taxon>Bacteria</taxon>
        <taxon>Bacillati</taxon>
        <taxon>Bacillota</taxon>
        <taxon>Bacilli</taxon>
        <taxon>Bacillales</taxon>
        <taxon>Bacillaceae</taxon>
        <taxon>Neobacillus</taxon>
    </lineage>
</organism>
<comment type="caution">
    <text evidence="1">The sequence shown here is derived from an EMBL/GenBank/DDBJ whole genome shotgun (WGS) entry which is preliminary data.</text>
</comment>
<gene>
    <name evidence="1" type="ORF">BABA_21201</name>
</gene>
<dbReference type="InterPro" id="IPR006059">
    <property type="entry name" value="SBP"/>
</dbReference>
<dbReference type="CDD" id="cd14489">
    <property type="entry name" value="CBM_SBP_bac_1_like"/>
    <property type="match status" value="1"/>
</dbReference>
<dbReference type="PATRIC" id="fig|1117379.3.peg.4396"/>
<dbReference type="InterPro" id="IPR050490">
    <property type="entry name" value="Bact_solute-bd_prot1"/>
</dbReference>
<protein>
    <submittedName>
        <fullName evidence="1">CUT1 family carbohydrate ABC transporter substrate-binding protein</fullName>
    </submittedName>
</protein>
<dbReference type="eggNOG" id="COG1653">
    <property type="taxonomic scope" value="Bacteria"/>
</dbReference>
<dbReference type="Gene3D" id="3.40.190.10">
    <property type="entry name" value="Periplasmic binding protein-like II"/>
    <property type="match status" value="1"/>
</dbReference>
<keyword evidence="2" id="KW-1185">Reference proteome</keyword>
<dbReference type="EMBL" id="AJLS01000137">
    <property type="protein sequence ID" value="EKN65203.1"/>
    <property type="molecule type" value="Genomic_DNA"/>
</dbReference>
<proteinExistence type="predicted"/>
<dbReference type="RefSeq" id="WP_007087232.1">
    <property type="nucleotide sequence ID" value="NZ_AJLS01000137.1"/>
</dbReference>
<dbReference type="AlphaFoldDB" id="K6DAV3"/>
<dbReference type="OrthoDB" id="383574at2"/>
<evidence type="ECO:0000313" key="2">
    <source>
        <dbReference type="Proteomes" id="UP000006316"/>
    </source>
</evidence>
<dbReference type="Gene3D" id="2.60.120.260">
    <property type="entry name" value="Galactose-binding domain-like"/>
    <property type="match status" value="2"/>
</dbReference>
<sequence length="967" mass="109657">MGKKWKSRTFIIPIVLALIVSIFVPFQPGYAAEKKDGNQQDLLEPTTVMKTSYEEYLAKVSDGGRKPAVDIVIDEQNLLDREKYETIRDFEGQAGTSVVSPEEGTMKWDFDVPEAGLYNVQIDYYPYKGKGMNIERELKINGEIPFRNAQYLSFSRVWKDANKVKKDANQNEIRPSQVEEPRWQTTYFSDYLGYVQEPLYFHFNKGKNSIELKAIQDTMLIRSLKLTQYEETPTYADVQKVYQANHYQKVKLDQEIKIQAEAAAYKSDPMLYPTFDRSTPATEPSHPTKIRLNTIGGDTWKRVGQWLTWEVDVPESGLYEIGMKYWQNLKSGSYAARSLKIDGKIPFKEMENISFNYDAAWQIDKLHGKDPYLFYLEKGKHEIRLDVSLGALAETISTVETDLIHLNEAYREMLMIIGSTPDPFRDYQLAKRTPEALKKLKEAKESLAKVSADLTKKTAKKGVTTATLDTLVIQLDQMVQDPKSIKDRWKAFQNNLSSLGAWVLSMQENPLQLDYLFLTSSQLETPTAGANIFASSWYSTRSFVGSFFEDYSSLGGETDKNNLTVWVASRDYGNILNSLVKNYFENQTGIHVNVEIVDAATLLPATLAGQGPDVALGVPISSPVNYAIRNALVDVSQLTGYEDVEARFSPSAVLPYRLNGGVFALPETQTFPMMFYRKDIFEELGIQKPETWADLYEIMPYIQKNQMNIGIPINGVTGTGAVAGVESTLSSYTMFLYQNGGRLYSDNGAATKLESPEAVKAFKDWTSLFVDYSIPVLYDFANRFRTGEMPIGIADYSTFNYLSVFAPELKGLWEMAPVPGTMQPDGTINRSVSSSGTAAIMLKASKKQQEAWEFMKWWTSADIQAKFGNELESIIGVAARYATANQEAVEILGWPSAVYRNLENQWKWVEGNPEVPGAYFTSRHIENAFRRVYNDLDDPRETILDYKQLIDREITNKRKEFGLHLEE</sequence>
<dbReference type="SUPFAM" id="SSF53850">
    <property type="entry name" value="Periplasmic binding protein-like II"/>
    <property type="match status" value="1"/>
</dbReference>
<dbReference type="PANTHER" id="PTHR43649">
    <property type="entry name" value="ARABINOSE-BINDING PROTEIN-RELATED"/>
    <property type="match status" value="1"/>
</dbReference>
<name>K6DAV3_9BACI</name>
<evidence type="ECO:0000313" key="1">
    <source>
        <dbReference type="EMBL" id="EKN65203.1"/>
    </source>
</evidence>
<dbReference type="Pfam" id="PF01547">
    <property type="entry name" value="SBP_bac_1"/>
    <property type="match status" value="1"/>
</dbReference>
<reference evidence="1 2" key="1">
    <citation type="journal article" date="2012" name="Front. Microbiol.">
        <title>Redundancy and modularity in membrane-associated dissimilatory nitrate reduction in Bacillus.</title>
        <authorList>
            <person name="Heylen K."/>
            <person name="Keltjens J."/>
        </authorList>
    </citation>
    <scope>NUCLEOTIDE SEQUENCE [LARGE SCALE GENOMIC DNA]</scope>
    <source>
        <strain evidence="2">LMG 21833T</strain>
    </source>
</reference>
<dbReference type="STRING" id="1117379.BABA_21201"/>
<dbReference type="PANTHER" id="PTHR43649:SF27">
    <property type="entry name" value="EXTRACELLULAR SOLUTE-BINDING PROTEIN FAMILY 1"/>
    <property type="match status" value="1"/>
</dbReference>